<name>A0A6C0DS68_9ZZZZ</name>
<feature type="compositionally biased region" description="Basic residues" evidence="1">
    <location>
        <begin position="80"/>
        <end position="115"/>
    </location>
</feature>
<feature type="region of interest" description="Disordered" evidence="1">
    <location>
        <begin position="67"/>
        <end position="115"/>
    </location>
</feature>
<accession>A0A6C0DS68</accession>
<proteinExistence type="predicted"/>
<sequence>MTNYSVYEGEGKSVQSELETNDKIVVGDTISYLTNNQMGYESYRVVLDDNGNKALKLIDSYDHQMGVIDYDDDDDEQNGGKKKAKKTNKKKRTANKKRNSKRKRTAKKKINSKRR</sequence>
<evidence type="ECO:0000313" key="2">
    <source>
        <dbReference type="EMBL" id="QHT18869.1"/>
    </source>
</evidence>
<organism evidence="2">
    <name type="scientific">viral metagenome</name>
    <dbReference type="NCBI Taxonomy" id="1070528"/>
    <lineage>
        <taxon>unclassified sequences</taxon>
        <taxon>metagenomes</taxon>
        <taxon>organismal metagenomes</taxon>
    </lineage>
</organism>
<protein>
    <submittedName>
        <fullName evidence="2">Uncharacterized protein</fullName>
    </submittedName>
</protein>
<reference evidence="2" key="1">
    <citation type="journal article" date="2020" name="Nature">
        <title>Giant virus diversity and host interactions through global metagenomics.</title>
        <authorList>
            <person name="Schulz F."/>
            <person name="Roux S."/>
            <person name="Paez-Espino D."/>
            <person name="Jungbluth S."/>
            <person name="Walsh D.A."/>
            <person name="Denef V.J."/>
            <person name="McMahon K.D."/>
            <person name="Konstantinidis K.T."/>
            <person name="Eloe-Fadrosh E.A."/>
            <person name="Kyrpides N.C."/>
            <person name="Woyke T."/>
        </authorList>
    </citation>
    <scope>NUCLEOTIDE SEQUENCE</scope>
    <source>
        <strain evidence="2">GVMAG-M-3300023174-49</strain>
    </source>
</reference>
<dbReference type="AlphaFoldDB" id="A0A6C0DS68"/>
<dbReference type="EMBL" id="MN739660">
    <property type="protein sequence ID" value="QHT18869.1"/>
    <property type="molecule type" value="Genomic_DNA"/>
</dbReference>
<evidence type="ECO:0000256" key="1">
    <source>
        <dbReference type="SAM" id="MobiDB-lite"/>
    </source>
</evidence>